<accession>A0ACC0KJU5</accession>
<organism evidence="1 2">
    <name type="scientific">Choristoneura fumiferana</name>
    <name type="common">Spruce budworm moth</name>
    <name type="synonym">Archips fumiferana</name>
    <dbReference type="NCBI Taxonomy" id="7141"/>
    <lineage>
        <taxon>Eukaryota</taxon>
        <taxon>Metazoa</taxon>
        <taxon>Ecdysozoa</taxon>
        <taxon>Arthropoda</taxon>
        <taxon>Hexapoda</taxon>
        <taxon>Insecta</taxon>
        <taxon>Pterygota</taxon>
        <taxon>Neoptera</taxon>
        <taxon>Endopterygota</taxon>
        <taxon>Lepidoptera</taxon>
        <taxon>Glossata</taxon>
        <taxon>Ditrysia</taxon>
        <taxon>Tortricoidea</taxon>
        <taxon>Tortricidae</taxon>
        <taxon>Tortricinae</taxon>
        <taxon>Choristoneura</taxon>
    </lineage>
</organism>
<comment type="caution">
    <text evidence="1">The sequence shown here is derived from an EMBL/GenBank/DDBJ whole genome shotgun (WGS) entry which is preliminary data.</text>
</comment>
<name>A0ACC0KJU5_CHOFU</name>
<protein>
    <submittedName>
        <fullName evidence="1">Uncharacterized protein</fullName>
    </submittedName>
</protein>
<evidence type="ECO:0000313" key="1">
    <source>
        <dbReference type="EMBL" id="KAI8436841.1"/>
    </source>
</evidence>
<dbReference type="EMBL" id="CM046117">
    <property type="protein sequence ID" value="KAI8436841.1"/>
    <property type="molecule type" value="Genomic_DNA"/>
</dbReference>
<gene>
    <name evidence="1" type="ORF">MSG28_010295</name>
</gene>
<keyword evidence="2" id="KW-1185">Reference proteome</keyword>
<proteinExistence type="predicted"/>
<dbReference type="Proteomes" id="UP001064048">
    <property type="component" value="Chromosome 17"/>
</dbReference>
<reference evidence="1 2" key="1">
    <citation type="journal article" date="2022" name="Genome Biol. Evol.">
        <title>The Spruce Budworm Genome: Reconstructing the Evolutionary History of Antifreeze Proteins.</title>
        <authorList>
            <person name="Beliveau C."/>
            <person name="Gagne P."/>
            <person name="Picq S."/>
            <person name="Vernygora O."/>
            <person name="Keeling C.I."/>
            <person name="Pinkney K."/>
            <person name="Doucet D."/>
            <person name="Wen F."/>
            <person name="Johnston J.S."/>
            <person name="Maaroufi H."/>
            <person name="Boyle B."/>
            <person name="Laroche J."/>
            <person name="Dewar K."/>
            <person name="Juretic N."/>
            <person name="Blackburn G."/>
            <person name="Nisole A."/>
            <person name="Brunet B."/>
            <person name="Brandao M."/>
            <person name="Lumley L."/>
            <person name="Duan J."/>
            <person name="Quan G."/>
            <person name="Lucarotti C.J."/>
            <person name="Roe A.D."/>
            <person name="Sperling F.A.H."/>
            <person name="Levesque R.C."/>
            <person name="Cusson M."/>
        </authorList>
    </citation>
    <scope>NUCLEOTIDE SEQUENCE [LARGE SCALE GENOMIC DNA]</scope>
    <source>
        <strain evidence="1">Glfc:IPQL:Cfum</strain>
    </source>
</reference>
<sequence length="310" mass="35198">MKGWFDAFREEGGPTLYAYHNRTAVAADVPALALLVAALTLYIAFLAIFPGIRKERFSTFTIVTLSLFVGTVILEPREKRCFCNGAEHLTCMEKDTTNYMQHKLGFSKKILLTNEAVPSKFHCQKDRKRLLSDDESAQEVFLKRKRIELVRECLQSQSATETQKESLKKDDDIVQEIIKPEEILRTQDKDTVTDSIITAEKTVQARIKRNVHYRSKAIQTICQSKSITTSPLKGFGGRTSDVTIVENSKFLDELQIGSCILADRGFKHLEQKLHEKAMKLLRPPSSAPNFCLSSSLLYQVGMRLNEFKKT</sequence>
<evidence type="ECO:0000313" key="2">
    <source>
        <dbReference type="Proteomes" id="UP001064048"/>
    </source>
</evidence>